<dbReference type="PANTHER" id="PTHR47966:SF51">
    <property type="entry name" value="BETA-SITE APP-CLEAVING ENZYME, ISOFORM A-RELATED"/>
    <property type="match status" value="1"/>
</dbReference>
<dbReference type="InterPro" id="IPR034164">
    <property type="entry name" value="Pepsin-like_dom"/>
</dbReference>
<dbReference type="InterPro" id="IPR033121">
    <property type="entry name" value="PEPTIDASE_A1"/>
</dbReference>
<dbReference type="Pfam" id="PF00026">
    <property type="entry name" value="Asp"/>
    <property type="match status" value="1"/>
</dbReference>
<feature type="active site" evidence="3">
    <location>
        <position position="286"/>
    </location>
</feature>
<evidence type="ECO:0000256" key="5">
    <source>
        <dbReference type="SAM" id="SignalP"/>
    </source>
</evidence>
<evidence type="ECO:0000313" key="8">
    <source>
        <dbReference type="Proteomes" id="UP000054196"/>
    </source>
</evidence>
<gene>
    <name evidence="7" type="ORF">PUNSTDRAFT_139310</name>
</gene>
<dbReference type="RefSeq" id="XP_007389070.1">
    <property type="nucleotide sequence ID" value="XM_007389008.1"/>
</dbReference>
<evidence type="ECO:0000256" key="1">
    <source>
        <dbReference type="ARBA" id="ARBA00007447"/>
    </source>
</evidence>
<evidence type="ECO:0000256" key="4">
    <source>
        <dbReference type="RuleBase" id="RU000454"/>
    </source>
</evidence>
<dbReference type="MEROPS" id="A01.019"/>
<feature type="active site" evidence="3">
    <location>
        <position position="106"/>
    </location>
</feature>
<dbReference type="InterPro" id="IPR021109">
    <property type="entry name" value="Peptidase_aspartic_dom_sf"/>
</dbReference>
<evidence type="ECO:0000259" key="6">
    <source>
        <dbReference type="PROSITE" id="PS51767"/>
    </source>
</evidence>
<keyword evidence="5" id="KW-0732">Signal</keyword>
<feature type="signal peptide" evidence="5">
    <location>
        <begin position="1"/>
        <end position="22"/>
    </location>
</feature>
<proteinExistence type="inferred from homology"/>
<dbReference type="GO" id="GO:0004190">
    <property type="term" value="F:aspartic-type endopeptidase activity"/>
    <property type="evidence" value="ECO:0007669"/>
    <property type="project" value="UniProtKB-KW"/>
</dbReference>
<sequence length="414" mass="43975">MTKNTLLYALMVASLAVGHVHAGPQMAQDSSLTTLAVRSRYRPGTRIVDADRSRIKALRDRGNRVSAQGSSKRAGVFSSDVTNVAVTYLASVGVGSPATQYNLLVDTGSSNTWVGADKKYKKTDSSDCRPGQFVEVTYGSGEFFGEECSDTVTLSPELVIRNQSIGAAFQARGFGDGIDGILGIGPVDLTEGTVTGQDTVPTVTDNLFSQGTISSNVVSVYFAPSVEEESTNGELTFGGVDTSKTTSDVAYVPITTTSPASAYWGIDETIKYGDVEILPTSAGIVDTGTTLLYLASDAYNRYVNATGATLDMTTGLLRITPAQYNSLKNLDFMIGSNTYSLTPNGQIFPRTMNAAIGGSDDYVYLAVNDIGTMSGSGMDFINGYVFLERFYSVYDTTNNQVGFATTAETDSTIN</sequence>
<organism evidence="7 8">
    <name type="scientific">Punctularia strigosozonata (strain HHB-11173)</name>
    <name type="common">White-rot fungus</name>
    <dbReference type="NCBI Taxonomy" id="741275"/>
    <lineage>
        <taxon>Eukaryota</taxon>
        <taxon>Fungi</taxon>
        <taxon>Dikarya</taxon>
        <taxon>Basidiomycota</taxon>
        <taxon>Agaricomycotina</taxon>
        <taxon>Agaricomycetes</taxon>
        <taxon>Corticiales</taxon>
        <taxon>Punctulariaceae</taxon>
        <taxon>Punctularia</taxon>
    </lineage>
</organism>
<dbReference type="CDD" id="cd05471">
    <property type="entry name" value="pepsin_like"/>
    <property type="match status" value="1"/>
</dbReference>
<dbReference type="InterPro" id="IPR001461">
    <property type="entry name" value="Aspartic_peptidase_A1"/>
</dbReference>
<keyword evidence="4" id="KW-0378">Hydrolase</keyword>
<dbReference type="OrthoDB" id="660550at2759"/>
<dbReference type="PROSITE" id="PS51767">
    <property type="entry name" value="PEPTIDASE_A1"/>
    <property type="match status" value="1"/>
</dbReference>
<dbReference type="eggNOG" id="KOG1339">
    <property type="taxonomic scope" value="Eukaryota"/>
</dbReference>
<dbReference type="Gene3D" id="2.40.70.10">
    <property type="entry name" value="Acid Proteases"/>
    <property type="match status" value="2"/>
</dbReference>
<feature type="domain" description="Peptidase A1" evidence="6">
    <location>
        <begin position="88"/>
        <end position="404"/>
    </location>
</feature>
<protein>
    <submittedName>
        <fullName evidence="7">Acid protease</fullName>
    </submittedName>
</protein>
<dbReference type="InterPro" id="IPR001969">
    <property type="entry name" value="Aspartic_peptidase_AS"/>
</dbReference>
<dbReference type="PRINTS" id="PR00792">
    <property type="entry name" value="PEPSIN"/>
</dbReference>
<evidence type="ECO:0000256" key="3">
    <source>
        <dbReference type="PIRSR" id="PIRSR601461-1"/>
    </source>
</evidence>
<accession>R7S087</accession>
<evidence type="ECO:0000313" key="7">
    <source>
        <dbReference type="EMBL" id="EIN03785.1"/>
    </source>
</evidence>
<dbReference type="KEGG" id="psq:PUNSTDRAFT_139310"/>
<dbReference type="OMA" id="ACATKSM"/>
<evidence type="ECO:0000256" key="2">
    <source>
        <dbReference type="ARBA" id="ARBA00022750"/>
    </source>
</evidence>
<comment type="similarity">
    <text evidence="1 4">Belongs to the peptidase A1 family.</text>
</comment>
<keyword evidence="4 7" id="KW-0645">Protease</keyword>
<dbReference type="AlphaFoldDB" id="R7S087"/>
<dbReference type="Proteomes" id="UP000054196">
    <property type="component" value="Unassembled WGS sequence"/>
</dbReference>
<reference evidence="8" key="1">
    <citation type="journal article" date="2012" name="Science">
        <title>The Paleozoic origin of enzymatic lignin decomposition reconstructed from 31 fungal genomes.</title>
        <authorList>
            <person name="Floudas D."/>
            <person name="Binder M."/>
            <person name="Riley R."/>
            <person name="Barry K."/>
            <person name="Blanchette R.A."/>
            <person name="Henrissat B."/>
            <person name="Martinez A.T."/>
            <person name="Otillar R."/>
            <person name="Spatafora J.W."/>
            <person name="Yadav J.S."/>
            <person name="Aerts A."/>
            <person name="Benoit I."/>
            <person name="Boyd A."/>
            <person name="Carlson A."/>
            <person name="Copeland A."/>
            <person name="Coutinho P.M."/>
            <person name="de Vries R.P."/>
            <person name="Ferreira P."/>
            <person name="Findley K."/>
            <person name="Foster B."/>
            <person name="Gaskell J."/>
            <person name="Glotzer D."/>
            <person name="Gorecki P."/>
            <person name="Heitman J."/>
            <person name="Hesse C."/>
            <person name="Hori C."/>
            <person name="Igarashi K."/>
            <person name="Jurgens J.A."/>
            <person name="Kallen N."/>
            <person name="Kersten P."/>
            <person name="Kohler A."/>
            <person name="Kuees U."/>
            <person name="Kumar T.K.A."/>
            <person name="Kuo A."/>
            <person name="LaButti K."/>
            <person name="Larrondo L.F."/>
            <person name="Lindquist E."/>
            <person name="Ling A."/>
            <person name="Lombard V."/>
            <person name="Lucas S."/>
            <person name="Lundell T."/>
            <person name="Martin R."/>
            <person name="McLaughlin D.J."/>
            <person name="Morgenstern I."/>
            <person name="Morin E."/>
            <person name="Murat C."/>
            <person name="Nagy L.G."/>
            <person name="Nolan M."/>
            <person name="Ohm R.A."/>
            <person name="Patyshakuliyeva A."/>
            <person name="Rokas A."/>
            <person name="Ruiz-Duenas F.J."/>
            <person name="Sabat G."/>
            <person name="Salamov A."/>
            <person name="Samejima M."/>
            <person name="Schmutz J."/>
            <person name="Slot J.C."/>
            <person name="St John F."/>
            <person name="Stenlid J."/>
            <person name="Sun H."/>
            <person name="Sun S."/>
            <person name="Syed K."/>
            <person name="Tsang A."/>
            <person name="Wiebenga A."/>
            <person name="Young D."/>
            <person name="Pisabarro A."/>
            <person name="Eastwood D.C."/>
            <person name="Martin F."/>
            <person name="Cullen D."/>
            <person name="Grigoriev I.V."/>
            <person name="Hibbett D.S."/>
        </authorList>
    </citation>
    <scope>NUCLEOTIDE SEQUENCE [LARGE SCALE GENOMIC DNA]</scope>
    <source>
        <strain evidence="8">HHB-11173 SS5</strain>
    </source>
</reference>
<dbReference type="GO" id="GO:0006508">
    <property type="term" value="P:proteolysis"/>
    <property type="evidence" value="ECO:0007669"/>
    <property type="project" value="UniProtKB-KW"/>
</dbReference>
<dbReference type="HOGENOM" id="CLU_038846_0_0_1"/>
<feature type="chain" id="PRO_5004455408" evidence="5">
    <location>
        <begin position="23"/>
        <end position="414"/>
    </location>
</feature>
<dbReference type="SUPFAM" id="SSF50630">
    <property type="entry name" value="Acid proteases"/>
    <property type="match status" value="1"/>
</dbReference>
<keyword evidence="8" id="KW-1185">Reference proteome</keyword>
<keyword evidence="2 4" id="KW-0064">Aspartyl protease</keyword>
<dbReference type="EMBL" id="JH687559">
    <property type="protein sequence ID" value="EIN03785.1"/>
    <property type="molecule type" value="Genomic_DNA"/>
</dbReference>
<dbReference type="GeneID" id="18880277"/>
<dbReference type="PROSITE" id="PS00141">
    <property type="entry name" value="ASP_PROTEASE"/>
    <property type="match status" value="2"/>
</dbReference>
<dbReference type="PANTHER" id="PTHR47966">
    <property type="entry name" value="BETA-SITE APP-CLEAVING ENZYME, ISOFORM A-RELATED"/>
    <property type="match status" value="1"/>
</dbReference>
<name>R7S087_PUNST</name>